<proteinExistence type="predicted"/>
<feature type="transmembrane region" description="Helical" evidence="5">
    <location>
        <begin position="112"/>
        <end position="131"/>
    </location>
</feature>
<evidence type="ECO:0000313" key="7">
    <source>
        <dbReference type="EMBL" id="GMM52492.1"/>
    </source>
</evidence>
<keyword evidence="8" id="KW-1185">Reference proteome</keyword>
<dbReference type="GO" id="GO:0005739">
    <property type="term" value="C:mitochondrion"/>
    <property type="evidence" value="ECO:0007669"/>
    <property type="project" value="UniProtKB-SubCell"/>
</dbReference>
<organism evidence="7 8">
    <name type="scientific">Starmerella bacillaris</name>
    <name type="common">Yeast</name>
    <name type="synonym">Candida zemplinina</name>
    <dbReference type="NCBI Taxonomy" id="1247836"/>
    <lineage>
        <taxon>Eukaryota</taxon>
        <taxon>Fungi</taxon>
        <taxon>Dikarya</taxon>
        <taxon>Ascomycota</taxon>
        <taxon>Saccharomycotina</taxon>
        <taxon>Dipodascomycetes</taxon>
        <taxon>Dipodascales</taxon>
        <taxon>Trichomonascaceae</taxon>
        <taxon>Starmerella</taxon>
    </lineage>
</organism>
<dbReference type="PROSITE" id="PS51503">
    <property type="entry name" value="HIG1"/>
    <property type="match status" value="1"/>
</dbReference>
<dbReference type="InterPro" id="IPR040153">
    <property type="entry name" value="Rcf2"/>
</dbReference>
<keyword evidence="3 5" id="KW-1133">Transmembrane helix</keyword>
<dbReference type="InterPro" id="IPR007667">
    <property type="entry name" value="Hypoxia_induced_domain"/>
</dbReference>
<gene>
    <name evidence="7" type="ORF">DASB73_034550</name>
</gene>
<feature type="transmembrane region" description="Helical" evidence="5">
    <location>
        <begin position="143"/>
        <end position="165"/>
    </location>
</feature>
<dbReference type="EMBL" id="BTGC01000008">
    <property type="protein sequence ID" value="GMM52492.1"/>
    <property type="molecule type" value="Genomic_DNA"/>
</dbReference>
<dbReference type="GO" id="GO:0033617">
    <property type="term" value="P:mitochondrial respiratory chain complex IV assembly"/>
    <property type="evidence" value="ECO:0007669"/>
    <property type="project" value="TreeGrafter"/>
</dbReference>
<comment type="subcellular location">
    <subcellularLocation>
        <location evidence="1">Mitochondrion</location>
    </subcellularLocation>
</comment>
<keyword evidence="4 5" id="KW-0472">Membrane</keyword>
<evidence type="ECO:0000256" key="4">
    <source>
        <dbReference type="ARBA" id="ARBA00023136"/>
    </source>
</evidence>
<evidence type="ECO:0000256" key="5">
    <source>
        <dbReference type="SAM" id="Phobius"/>
    </source>
</evidence>
<dbReference type="Pfam" id="PF04588">
    <property type="entry name" value="HIG_1_N"/>
    <property type="match status" value="1"/>
</dbReference>
<evidence type="ECO:0000256" key="3">
    <source>
        <dbReference type="ARBA" id="ARBA00022989"/>
    </source>
</evidence>
<comment type="caution">
    <text evidence="7">The sequence shown here is derived from an EMBL/GenBank/DDBJ whole genome shotgun (WGS) entry which is preliminary data.</text>
</comment>
<accession>A0AAV5RNI3</accession>
<dbReference type="AlphaFoldDB" id="A0AAV5RNI3"/>
<name>A0AAV5RNI3_STABA</name>
<protein>
    <submittedName>
        <fullName evidence="7">Rcf2 protein</fullName>
    </submittedName>
</protein>
<dbReference type="PANTHER" id="PTHR28018">
    <property type="entry name" value="RESPIRATORY SUPERCOMPLEX FACTOR 2, MITOCHONDRIAL"/>
    <property type="match status" value="1"/>
</dbReference>
<reference evidence="7 8" key="1">
    <citation type="journal article" date="2023" name="Elife">
        <title>Identification of key yeast species and microbe-microbe interactions impacting larval growth of Drosophila in the wild.</title>
        <authorList>
            <person name="Mure A."/>
            <person name="Sugiura Y."/>
            <person name="Maeda R."/>
            <person name="Honda K."/>
            <person name="Sakurai N."/>
            <person name="Takahashi Y."/>
            <person name="Watada M."/>
            <person name="Katoh T."/>
            <person name="Gotoh A."/>
            <person name="Gotoh Y."/>
            <person name="Taniguchi I."/>
            <person name="Nakamura K."/>
            <person name="Hayashi T."/>
            <person name="Katayama T."/>
            <person name="Uemura T."/>
            <person name="Hattori Y."/>
        </authorList>
    </citation>
    <scope>NUCLEOTIDE SEQUENCE [LARGE SCALE GENOMIC DNA]</scope>
    <source>
        <strain evidence="7 8">SB-73</strain>
    </source>
</reference>
<evidence type="ECO:0000313" key="8">
    <source>
        <dbReference type="Proteomes" id="UP001362899"/>
    </source>
</evidence>
<feature type="domain" description="HIG1" evidence="6">
    <location>
        <begin position="82"/>
        <end position="175"/>
    </location>
</feature>
<evidence type="ECO:0000256" key="1">
    <source>
        <dbReference type="ARBA" id="ARBA00004173"/>
    </source>
</evidence>
<dbReference type="PANTHER" id="PTHR28018:SF3">
    <property type="entry name" value="RESPIRATORY SUPERCOMPLEX FACTOR 2, MITOCHONDRIAL"/>
    <property type="match status" value="1"/>
</dbReference>
<dbReference type="Gene3D" id="6.10.140.1320">
    <property type="match status" value="1"/>
</dbReference>
<evidence type="ECO:0000259" key="6">
    <source>
        <dbReference type="PROSITE" id="PS51503"/>
    </source>
</evidence>
<keyword evidence="2 5" id="KW-0812">Transmembrane</keyword>
<feature type="transmembrane region" description="Helical" evidence="5">
    <location>
        <begin position="20"/>
        <end position="38"/>
    </location>
</feature>
<sequence>MKFPGDVNVEEYTKALKLGAVKGASFGFGLSAIGFVYLKRRTGFFNYAGGFHRMLLFVAPATLCAVVQMERQSRVYEEFERDRQQGLKPREMTQPSADLWDRINDYVKTNKYKFVVGGWAASMVASFWAVNRDKYMSKSQKIVQARVYAQGLTVLMLLGTVFLSVTEPKNDKQKALEQSKSWERDLLYVESANRKEKPIVEKLDIKKETKEE</sequence>
<dbReference type="Proteomes" id="UP001362899">
    <property type="component" value="Unassembled WGS sequence"/>
</dbReference>
<evidence type="ECO:0000256" key="2">
    <source>
        <dbReference type="ARBA" id="ARBA00022692"/>
    </source>
</evidence>